<dbReference type="InterPro" id="IPR000374">
    <property type="entry name" value="PC_trans"/>
</dbReference>
<dbReference type="GO" id="GO:0016024">
    <property type="term" value="P:CDP-diacylglycerol biosynthetic process"/>
    <property type="evidence" value="ECO:0007669"/>
    <property type="project" value="UniProtKB-UniPathway"/>
</dbReference>
<keyword evidence="17" id="KW-1208">Phospholipid metabolism</keyword>
<keyword evidence="8" id="KW-1003">Cell membrane</keyword>
<feature type="transmembrane region" description="Helical" evidence="19">
    <location>
        <begin position="6"/>
        <end position="26"/>
    </location>
</feature>
<dbReference type="GO" id="GO:0004605">
    <property type="term" value="F:phosphatidate cytidylyltransferase activity"/>
    <property type="evidence" value="ECO:0007669"/>
    <property type="project" value="UniProtKB-EC"/>
</dbReference>
<reference evidence="20 21" key="2">
    <citation type="submission" date="2007-01" db="EMBL/GenBank/DDBJ databases">
        <title>Sequencing of the draft genome and assembly of Thermosinus carboxydivorans Nor1.</title>
        <authorList>
            <consortium name="US DOE Joint Genome Institute (JGI-PGF)"/>
            <person name="Copeland A."/>
            <person name="Lucas S."/>
            <person name="Lapidus A."/>
            <person name="Barry K."/>
            <person name="Glavina del Rio T."/>
            <person name="Dalin E."/>
            <person name="Tice H."/>
            <person name="Bruce D."/>
            <person name="Pitluck S."/>
            <person name="Richardson P."/>
        </authorList>
    </citation>
    <scope>NUCLEOTIDE SEQUENCE [LARGE SCALE GENOMIC DNA]</scope>
    <source>
        <strain evidence="20 21">Nor1</strain>
    </source>
</reference>
<evidence type="ECO:0000256" key="18">
    <source>
        <dbReference type="RuleBase" id="RU003938"/>
    </source>
</evidence>
<evidence type="ECO:0000256" key="13">
    <source>
        <dbReference type="ARBA" id="ARBA00022989"/>
    </source>
</evidence>
<evidence type="ECO:0000313" key="20">
    <source>
        <dbReference type="EMBL" id="EAX48631.1"/>
    </source>
</evidence>
<keyword evidence="14" id="KW-0443">Lipid metabolism</keyword>
<evidence type="ECO:0000256" key="10">
    <source>
        <dbReference type="ARBA" id="ARBA00022679"/>
    </source>
</evidence>
<dbReference type="AlphaFoldDB" id="A1HN00"/>
<organism evidence="20 21">
    <name type="scientific">Thermosinus carboxydivorans Nor1</name>
    <dbReference type="NCBI Taxonomy" id="401526"/>
    <lineage>
        <taxon>Bacteria</taxon>
        <taxon>Bacillati</taxon>
        <taxon>Bacillota</taxon>
        <taxon>Negativicutes</taxon>
        <taxon>Selenomonadales</taxon>
        <taxon>Sporomusaceae</taxon>
        <taxon>Thermosinus</taxon>
    </lineage>
</organism>
<evidence type="ECO:0000256" key="4">
    <source>
        <dbReference type="ARBA" id="ARBA00005189"/>
    </source>
</evidence>
<comment type="pathway">
    <text evidence="4">Lipid metabolism.</text>
</comment>
<dbReference type="EC" id="2.7.7.41" evidence="6 18"/>
<comment type="similarity">
    <text evidence="5 18">Belongs to the CDS family.</text>
</comment>
<sequence>MPAGAVYLWLAFVGTWANDTFAYFVGTKFGKTKLCPAISPNKTWEGAIGGLIGSLLGTAILGSLFHIPLSHGLIIGLLAGIAAPLGDLAESAIKRYTGVKDSGRLLPGHGGVLDRFDSIMFAVPAVYYYIYAFLLN</sequence>
<keyword evidence="15 19" id="KW-0472">Membrane</keyword>
<evidence type="ECO:0000256" key="3">
    <source>
        <dbReference type="ARBA" id="ARBA00005119"/>
    </source>
</evidence>
<keyword evidence="11 18" id="KW-0812">Transmembrane</keyword>
<keyword evidence="13 19" id="KW-1133">Transmembrane helix</keyword>
<dbReference type="Proteomes" id="UP000005139">
    <property type="component" value="Unassembled WGS sequence"/>
</dbReference>
<accession>A1HN00</accession>
<evidence type="ECO:0000256" key="1">
    <source>
        <dbReference type="ARBA" id="ARBA00001698"/>
    </source>
</evidence>
<keyword evidence="16" id="KW-0594">Phospholipid biosynthesis</keyword>
<protein>
    <recommendedName>
        <fullName evidence="7 18">Phosphatidate cytidylyltransferase</fullName>
        <ecNumber evidence="6 18">2.7.7.41</ecNumber>
    </recommendedName>
</protein>
<dbReference type="EMBL" id="AAWL01000002">
    <property type="protein sequence ID" value="EAX48631.1"/>
    <property type="molecule type" value="Genomic_DNA"/>
</dbReference>
<evidence type="ECO:0000256" key="9">
    <source>
        <dbReference type="ARBA" id="ARBA00022516"/>
    </source>
</evidence>
<feature type="transmembrane region" description="Helical" evidence="19">
    <location>
        <begin position="47"/>
        <end position="67"/>
    </location>
</feature>
<evidence type="ECO:0000256" key="17">
    <source>
        <dbReference type="ARBA" id="ARBA00023264"/>
    </source>
</evidence>
<dbReference type="UniPathway" id="UPA00557">
    <property type="reaction ID" value="UER00614"/>
</dbReference>
<comment type="catalytic activity">
    <reaction evidence="1 18">
        <text>a 1,2-diacyl-sn-glycero-3-phosphate + CTP + H(+) = a CDP-1,2-diacyl-sn-glycerol + diphosphate</text>
        <dbReference type="Rhea" id="RHEA:16229"/>
        <dbReference type="ChEBI" id="CHEBI:15378"/>
        <dbReference type="ChEBI" id="CHEBI:33019"/>
        <dbReference type="ChEBI" id="CHEBI:37563"/>
        <dbReference type="ChEBI" id="CHEBI:58332"/>
        <dbReference type="ChEBI" id="CHEBI:58608"/>
        <dbReference type="EC" id="2.7.7.41"/>
    </reaction>
</comment>
<evidence type="ECO:0000256" key="15">
    <source>
        <dbReference type="ARBA" id="ARBA00023136"/>
    </source>
</evidence>
<name>A1HN00_9FIRM</name>
<proteinExistence type="inferred from homology"/>
<evidence type="ECO:0000256" key="16">
    <source>
        <dbReference type="ARBA" id="ARBA00023209"/>
    </source>
</evidence>
<reference evidence="20 21" key="1">
    <citation type="submission" date="2007-01" db="EMBL/GenBank/DDBJ databases">
        <title>Annotation of the draft genome assembly of Thermosinus carboxydivorans Nor1.</title>
        <authorList>
            <consortium name="US DOE Joint Genome Institute (JGI-ORNL)"/>
            <person name="Larimer F."/>
            <person name="Land M."/>
            <person name="Hauser L."/>
        </authorList>
    </citation>
    <scope>NUCLEOTIDE SEQUENCE [LARGE SCALE GENOMIC DNA]</scope>
    <source>
        <strain evidence="20 21">Nor1</strain>
    </source>
</reference>
<dbReference type="GO" id="GO:0005886">
    <property type="term" value="C:plasma membrane"/>
    <property type="evidence" value="ECO:0007669"/>
    <property type="project" value="UniProtKB-SubCell"/>
</dbReference>
<gene>
    <name evidence="20" type="ORF">TcarDRAFT_2103</name>
</gene>
<evidence type="ECO:0000256" key="8">
    <source>
        <dbReference type="ARBA" id="ARBA00022475"/>
    </source>
</evidence>
<comment type="subcellular location">
    <subcellularLocation>
        <location evidence="2">Cell membrane</location>
        <topology evidence="2">Multi-pass membrane protein</topology>
    </subcellularLocation>
</comment>
<keyword evidence="9" id="KW-0444">Lipid biosynthesis</keyword>
<evidence type="ECO:0000256" key="19">
    <source>
        <dbReference type="SAM" id="Phobius"/>
    </source>
</evidence>
<keyword evidence="21" id="KW-1185">Reference proteome</keyword>
<dbReference type="eggNOG" id="COG4589">
    <property type="taxonomic scope" value="Bacteria"/>
</dbReference>
<evidence type="ECO:0000256" key="6">
    <source>
        <dbReference type="ARBA" id="ARBA00012487"/>
    </source>
</evidence>
<feature type="transmembrane region" description="Helical" evidence="19">
    <location>
        <begin position="114"/>
        <end position="134"/>
    </location>
</feature>
<evidence type="ECO:0000256" key="5">
    <source>
        <dbReference type="ARBA" id="ARBA00010185"/>
    </source>
</evidence>
<comment type="caution">
    <text evidence="20">The sequence shown here is derived from an EMBL/GenBank/DDBJ whole genome shotgun (WGS) entry which is preliminary data.</text>
</comment>
<keyword evidence="10 18" id="KW-0808">Transferase</keyword>
<evidence type="ECO:0000256" key="2">
    <source>
        <dbReference type="ARBA" id="ARBA00004651"/>
    </source>
</evidence>
<evidence type="ECO:0000313" key="21">
    <source>
        <dbReference type="Proteomes" id="UP000005139"/>
    </source>
</evidence>
<dbReference type="PANTHER" id="PTHR46382:SF1">
    <property type="entry name" value="PHOSPHATIDATE CYTIDYLYLTRANSFERASE"/>
    <property type="match status" value="1"/>
</dbReference>
<dbReference type="Pfam" id="PF01148">
    <property type="entry name" value="CTP_transf_1"/>
    <property type="match status" value="1"/>
</dbReference>
<keyword evidence="12 18" id="KW-0548">Nucleotidyltransferase</keyword>
<evidence type="ECO:0000256" key="11">
    <source>
        <dbReference type="ARBA" id="ARBA00022692"/>
    </source>
</evidence>
<evidence type="ECO:0000256" key="14">
    <source>
        <dbReference type="ARBA" id="ARBA00023098"/>
    </source>
</evidence>
<comment type="pathway">
    <text evidence="3 18">Phospholipid metabolism; CDP-diacylglycerol biosynthesis; CDP-diacylglycerol from sn-glycerol 3-phosphate: step 3/3.</text>
</comment>
<dbReference type="PROSITE" id="PS01315">
    <property type="entry name" value="CDS"/>
    <property type="match status" value="1"/>
</dbReference>
<dbReference type="PANTHER" id="PTHR46382">
    <property type="entry name" value="PHOSPHATIDATE CYTIDYLYLTRANSFERASE"/>
    <property type="match status" value="1"/>
</dbReference>
<evidence type="ECO:0000256" key="12">
    <source>
        <dbReference type="ARBA" id="ARBA00022695"/>
    </source>
</evidence>
<evidence type="ECO:0000256" key="7">
    <source>
        <dbReference type="ARBA" id="ARBA00019373"/>
    </source>
</evidence>